<reference evidence="1 2" key="1">
    <citation type="journal article" date="2013" name="Genome Biol. Evol.">
        <title>Life in an arsenic-containing gold mine: genome and physiology of the autotrophic arsenite-oxidizing bacterium rhizobium sp. NT-26.</title>
        <authorList>
            <person name="Andres J."/>
            <person name="Arsene-Ploetze F."/>
            <person name="Barbe V."/>
            <person name="Brochier-Armanet C."/>
            <person name="Cleiss-Arnold J."/>
            <person name="Coppee J.Y."/>
            <person name="Dillies M.A."/>
            <person name="Geist"/>
            <person name="L"/>
            <person name="Joublin A."/>
            <person name="Koechler S."/>
            <person name="Lassalle F."/>
            <person name="Marchal M."/>
            <person name="Medigue C."/>
            <person name="Muller D."/>
            <person name="Nesme X."/>
            <person name="Plewniak F."/>
            <person name="Proux C."/>
            <person name="Ramirez-Bahena M.H."/>
            <person name="Schenowitz C."/>
            <person name="Sismeiro O."/>
            <person name="Vallenet D."/>
            <person name="Santini J.M."/>
            <person name="Bertin P.N."/>
        </authorList>
    </citation>
    <scope>NUCLEOTIDE SEQUENCE [LARGE SCALE GENOMIC DNA]</scope>
    <source>
        <strain evidence="1 2">NT-26</strain>
    </source>
</reference>
<evidence type="ECO:0000313" key="2">
    <source>
        <dbReference type="Proteomes" id="UP000010792"/>
    </source>
</evidence>
<keyword evidence="2" id="KW-1185">Reference proteome</keyword>
<dbReference type="KEGG" id="rht:NT26_0236"/>
<protein>
    <submittedName>
        <fullName evidence="1">Uncharacterized protein</fullName>
    </submittedName>
</protein>
<dbReference type="EMBL" id="FO082820">
    <property type="protein sequence ID" value="CCF17960.1"/>
    <property type="molecule type" value="Genomic_DNA"/>
</dbReference>
<gene>
    <name evidence="1" type="ORF">NT26_0236</name>
</gene>
<evidence type="ECO:0000313" key="1">
    <source>
        <dbReference type="EMBL" id="CCF17960.1"/>
    </source>
</evidence>
<proteinExistence type="predicted"/>
<name>L0NAD2_9HYPH</name>
<accession>L0NAD2</accession>
<sequence>MRLWVRIVGIGHKLQEVNQTN</sequence>
<dbReference type="Proteomes" id="UP000010792">
    <property type="component" value="Chromosome"/>
</dbReference>
<dbReference type="AlphaFoldDB" id="L0NAD2"/>
<organism evidence="1 2">
    <name type="scientific">Pseudorhizobium banfieldiae</name>
    <dbReference type="NCBI Taxonomy" id="1125847"/>
    <lineage>
        <taxon>Bacteria</taxon>
        <taxon>Pseudomonadati</taxon>
        <taxon>Pseudomonadota</taxon>
        <taxon>Alphaproteobacteria</taxon>
        <taxon>Hyphomicrobiales</taxon>
        <taxon>Rhizobiaceae</taxon>
        <taxon>Rhizobium/Agrobacterium group</taxon>
        <taxon>Pseudorhizobium</taxon>
    </lineage>
</organism>